<evidence type="ECO:0000313" key="1">
    <source>
        <dbReference type="EMBL" id="EGO25793.1"/>
    </source>
</evidence>
<dbReference type="HOGENOM" id="CLU_2414650_0_0_1"/>
<dbReference type="KEGG" id="sla:SERLADRAFT_466414"/>
<dbReference type="GeneID" id="18819065"/>
<dbReference type="AlphaFoldDB" id="F8NU27"/>
<reference evidence="1" key="1">
    <citation type="submission" date="2011-04" db="EMBL/GenBank/DDBJ databases">
        <title>Evolution of plant cell wall degrading machinery underlies the functional diversity of forest fungi.</title>
        <authorList>
            <consortium name="US DOE Joint Genome Institute (JGI-PGF)"/>
            <person name="Eastwood D.C."/>
            <person name="Floudas D."/>
            <person name="Binder M."/>
            <person name="Majcherczyk A."/>
            <person name="Schneider P."/>
            <person name="Aerts A."/>
            <person name="Asiegbu F.O."/>
            <person name="Baker S.E."/>
            <person name="Barry K."/>
            <person name="Bendiksby M."/>
            <person name="Blumentritt M."/>
            <person name="Coutinho P.M."/>
            <person name="Cullen D."/>
            <person name="Cullen D."/>
            <person name="Gathman A."/>
            <person name="Goodell B."/>
            <person name="Henrissat B."/>
            <person name="Ihrmark K."/>
            <person name="Kauserud H."/>
            <person name="Kohler A."/>
            <person name="LaButti K."/>
            <person name="Lapidus A."/>
            <person name="Lavin J.L."/>
            <person name="Lee Y.-H."/>
            <person name="Lindquist E."/>
            <person name="Lilly W."/>
            <person name="Lucas S."/>
            <person name="Morin E."/>
            <person name="Murat C."/>
            <person name="Oguiza J.A."/>
            <person name="Park J."/>
            <person name="Pisabarro A.G."/>
            <person name="Riley R."/>
            <person name="Rosling A."/>
            <person name="Salamov A."/>
            <person name="Schmidt O."/>
            <person name="Schmutz J."/>
            <person name="Skrede I."/>
            <person name="Stenlid J."/>
            <person name="Wiebenga A."/>
            <person name="Xie X."/>
            <person name="Kues U."/>
            <person name="Hibbett D.S."/>
            <person name="Hoffmeister D."/>
            <person name="Hogberg N."/>
            <person name="Martin F."/>
            <person name="Grigoriev I.V."/>
            <person name="Watkinson S.C."/>
        </authorList>
    </citation>
    <scope>NUCLEOTIDE SEQUENCE</scope>
    <source>
        <strain evidence="1">S7.9</strain>
    </source>
</reference>
<accession>F8NU27</accession>
<protein>
    <submittedName>
        <fullName evidence="1">Uncharacterized protein</fullName>
    </submittedName>
</protein>
<proteinExistence type="predicted"/>
<gene>
    <name evidence="1" type="ORF">SERLADRAFT_466414</name>
</gene>
<organism>
    <name type="scientific">Serpula lacrymans var. lacrymans (strain S7.9)</name>
    <name type="common">Dry rot fungus</name>
    <dbReference type="NCBI Taxonomy" id="578457"/>
    <lineage>
        <taxon>Eukaryota</taxon>
        <taxon>Fungi</taxon>
        <taxon>Dikarya</taxon>
        <taxon>Basidiomycota</taxon>
        <taxon>Agaricomycotina</taxon>
        <taxon>Agaricomycetes</taxon>
        <taxon>Agaricomycetidae</taxon>
        <taxon>Boletales</taxon>
        <taxon>Coniophorineae</taxon>
        <taxon>Serpulaceae</taxon>
        <taxon>Serpula</taxon>
    </lineage>
</organism>
<dbReference type="EMBL" id="GL945433">
    <property type="protein sequence ID" value="EGO25793.1"/>
    <property type="molecule type" value="Genomic_DNA"/>
</dbReference>
<name>F8NU27_SERL9</name>
<dbReference type="RefSeq" id="XP_007317915.1">
    <property type="nucleotide sequence ID" value="XM_007317853.1"/>
</dbReference>
<dbReference type="Proteomes" id="UP000008064">
    <property type="component" value="Unassembled WGS sequence"/>
</dbReference>
<sequence length="92" mass="10669">MHVLWCDINCGKMRILGWRKTAEREGHSRTAGRASSRCHLNHHQLNQAHPHYFAGPTHSRTAYAQVGDRPGRHHHHPSEWSYLVQVHKARPI</sequence>